<dbReference type="GeneID" id="82156771"/>
<feature type="transmembrane region" description="Helical" evidence="2">
    <location>
        <begin position="16"/>
        <end position="33"/>
    </location>
</feature>
<dbReference type="Proteomes" id="UP001193734">
    <property type="component" value="Unassembled WGS sequence"/>
</dbReference>
<dbReference type="RefSeq" id="WP_172175948.1">
    <property type="nucleotide sequence ID" value="NZ_CASGKG010000014.1"/>
</dbReference>
<dbReference type="Pfam" id="PF04977">
    <property type="entry name" value="DivIC"/>
    <property type="match status" value="1"/>
</dbReference>
<feature type="coiled-coil region" evidence="1">
    <location>
        <begin position="41"/>
        <end position="75"/>
    </location>
</feature>
<keyword evidence="2" id="KW-0472">Membrane</keyword>
<comment type="caution">
    <text evidence="3">The sequence shown here is derived from an EMBL/GenBank/DDBJ whole genome shotgun (WGS) entry which is preliminary data.</text>
</comment>
<proteinExistence type="predicted"/>
<dbReference type="InterPro" id="IPR007060">
    <property type="entry name" value="FtsL/DivIC"/>
</dbReference>
<gene>
    <name evidence="3" type="ORF">HPS55_03230</name>
</gene>
<reference evidence="3 4" key="1">
    <citation type="submission" date="2020-05" db="EMBL/GenBank/DDBJ databases">
        <title>Distinct polysaccharide utilization as determinants for interspecies competition between intestinal Prevotella spp.</title>
        <authorList>
            <person name="Galvez E.J.C."/>
            <person name="Iljazovic A."/>
            <person name="Strowig T."/>
        </authorList>
    </citation>
    <scope>NUCLEOTIDE SEQUENCE [LARGE SCALE GENOMIC DNA]</scope>
    <source>
        <strain evidence="3 4">PROD</strain>
    </source>
</reference>
<evidence type="ECO:0000313" key="3">
    <source>
        <dbReference type="EMBL" id="NPE13346.1"/>
    </source>
</evidence>
<keyword evidence="1" id="KW-0175">Coiled coil</keyword>
<evidence type="ECO:0000256" key="2">
    <source>
        <dbReference type="SAM" id="Phobius"/>
    </source>
</evidence>
<dbReference type="EMBL" id="JABKKE010000003">
    <property type="protein sequence ID" value="NPE13346.1"/>
    <property type="molecule type" value="Genomic_DNA"/>
</dbReference>
<protein>
    <submittedName>
        <fullName evidence="3">Septum formation initiator family protein</fullName>
    </submittedName>
</protein>
<evidence type="ECO:0000256" key="1">
    <source>
        <dbReference type="SAM" id="Coils"/>
    </source>
</evidence>
<sequence length="115" mass="13937">MNRLRRTANYLRRFRGLKYAVVIVTAVVIVGFVDENSMWSHFRNKQKINELEIEIQRYKRQYERDRAQLRKLDTDPKAIEKIARERYFMKTENEDIFVLSDDMEASEQLDDETTE</sequence>
<keyword evidence="2" id="KW-1133">Transmembrane helix</keyword>
<evidence type="ECO:0000313" key="4">
    <source>
        <dbReference type="Proteomes" id="UP001193734"/>
    </source>
</evidence>
<keyword evidence="2" id="KW-0812">Transmembrane</keyword>
<accession>A0ABX2AS15</accession>
<name>A0ABX2AS15_9BACT</name>
<keyword evidence="4" id="KW-1185">Reference proteome</keyword>
<organism evidence="3 4">
    <name type="scientific">Xylanibacter rodentium</name>
    <dbReference type="NCBI Taxonomy" id="2736289"/>
    <lineage>
        <taxon>Bacteria</taxon>
        <taxon>Pseudomonadati</taxon>
        <taxon>Bacteroidota</taxon>
        <taxon>Bacteroidia</taxon>
        <taxon>Bacteroidales</taxon>
        <taxon>Prevotellaceae</taxon>
        <taxon>Xylanibacter</taxon>
    </lineage>
</organism>